<dbReference type="SUPFAM" id="SSF52499">
    <property type="entry name" value="Isochorismatase-like hydrolases"/>
    <property type="match status" value="1"/>
</dbReference>
<keyword evidence="2" id="KW-0378">Hydrolase</keyword>
<evidence type="ECO:0000256" key="2">
    <source>
        <dbReference type="ARBA" id="ARBA00022801"/>
    </source>
</evidence>
<evidence type="ECO:0000259" key="3">
    <source>
        <dbReference type="Pfam" id="PF00857"/>
    </source>
</evidence>
<gene>
    <name evidence="4" type="ORF">IV80_GL001764</name>
</gene>
<accession>A0A0R2ILS0</accession>
<dbReference type="PANTHER" id="PTHR43540:SF14">
    <property type="entry name" value="ISOCHORISMATASE"/>
    <property type="match status" value="1"/>
</dbReference>
<comment type="similarity">
    <text evidence="1">Belongs to the isochorismatase family.</text>
</comment>
<proteinExistence type="inferred from homology"/>
<organism evidence="4 5">
    <name type="scientific">Pediococcus cellicola</name>
    <dbReference type="NCBI Taxonomy" id="319652"/>
    <lineage>
        <taxon>Bacteria</taxon>
        <taxon>Bacillati</taxon>
        <taxon>Bacillota</taxon>
        <taxon>Bacilli</taxon>
        <taxon>Lactobacillales</taxon>
        <taxon>Lactobacillaceae</taxon>
        <taxon>Pediococcus</taxon>
    </lineage>
</organism>
<dbReference type="InterPro" id="IPR000868">
    <property type="entry name" value="Isochorismatase-like_dom"/>
</dbReference>
<dbReference type="EMBL" id="JQBR01000007">
    <property type="protein sequence ID" value="KRN65921.1"/>
    <property type="molecule type" value="Genomic_DNA"/>
</dbReference>
<evidence type="ECO:0000313" key="4">
    <source>
        <dbReference type="EMBL" id="KRN65921.1"/>
    </source>
</evidence>
<dbReference type="Gene3D" id="3.40.50.850">
    <property type="entry name" value="Isochorismatase-like"/>
    <property type="match status" value="1"/>
</dbReference>
<evidence type="ECO:0000256" key="1">
    <source>
        <dbReference type="ARBA" id="ARBA00006336"/>
    </source>
</evidence>
<dbReference type="AlphaFoldDB" id="A0A0R2ILS0"/>
<dbReference type="Proteomes" id="UP000051568">
    <property type="component" value="Unassembled WGS sequence"/>
</dbReference>
<keyword evidence="5" id="KW-1185">Reference proteome</keyword>
<feature type="domain" description="Isochorismatase-like" evidence="3">
    <location>
        <begin position="37"/>
        <end position="171"/>
    </location>
</feature>
<dbReference type="STRING" id="319652.IV80_GL001764"/>
<dbReference type="InterPro" id="IPR036380">
    <property type="entry name" value="Isochorismatase-like_sf"/>
</dbReference>
<dbReference type="Pfam" id="PF00857">
    <property type="entry name" value="Isochorismatase"/>
    <property type="match status" value="1"/>
</dbReference>
<dbReference type="InterPro" id="IPR050272">
    <property type="entry name" value="Isochorismatase-like_hydrls"/>
</dbReference>
<reference evidence="4 5" key="1">
    <citation type="journal article" date="2015" name="Genome Announc.">
        <title>Expanding the biotechnology potential of lactobacilli through comparative genomics of 213 strains and associated genera.</title>
        <authorList>
            <person name="Sun Z."/>
            <person name="Harris H.M."/>
            <person name="McCann A."/>
            <person name="Guo C."/>
            <person name="Argimon S."/>
            <person name="Zhang W."/>
            <person name="Yang X."/>
            <person name="Jeffery I.B."/>
            <person name="Cooney J.C."/>
            <person name="Kagawa T.F."/>
            <person name="Liu W."/>
            <person name="Song Y."/>
            <person name="Salvetti E."/>
            <person name="Wrobel A."/>
            <person name="Rasinkangas P."/>
            <person name="Parkhill J."/>
            <person name="Rea M.C."/>
            <person name="O'Sullivan O."/>
            <person name="Ritari J."/>
            <person name="Douillard F.P."/>
            <person name="Paul Ross R."/>
            <person name="Yang R."/>
            <person name="Briner A.E."/>
            <person name="Felis G.E."/>
            <person name="de Vos W.M."/>
            <person name="Barrangou R."/>
            <person name="Klaenhammer T.R."/>
            <person name="Caufield P.W."/>
            <person name="Cui Y."/>
            <person name="Zhang H."/>
            <person name="O'Toole P.W."/>
        </authorList>
    </citation>
    <scope>NUCLEOTIDE SEQUENCE [LARGE SCALE GENOMIC DNA]</scope>
    <source>
        <strain evidence="4 5">DSM 17757</strain>
    </source>
</reference>
<dbReference type="PATRIC" id="fig|319652.3.peg.1791"/>
<name>A0A0R2ILS0_9LACO</name>
<dbReference type="GO" id="GO:0016787">
    <property type="term" value="F:hydrolase activity"/>
    <property type="evidence" value="ECO:0007669"/>
    <property type="project" value="UniProtKB-KW"/>
</dbReference>
<dbReference type="PANTHER" id="PTHR43540">
    <property type="entry name" value="PEROXYUREIDOACRYLATE/UREIDOACRYLATE AMIDOHYDROLASE-RELATED"/>
    <property type="match status" value="1"/>
</dbReference>
<evidence type="ECO:0000313" key="5">
    <source>
        <dbReference type="Proteomes" id="UP000051568"/>
    </source>
</evidence>
<comment type="caution">
    <text evidence="4">The sequence shown here is derived from an EMBL/GenBank/DDBJ whole genome shotgun (WGS) entry which is preliminary data.</text>
</comment>
<sequence length="194" mass="22022">MVGVKIDSEHTCVSRKIQRHLSNKNINDERGKIMADVLIVVDMQNALNKMANFDEIVSGINDRIALYRQAKKSIFFVQTTDEEIPSDTEAFQLASSLDFKPQKDEFIVKTKPDAFYHTNLEAYLKTYSTNSVEICGGQAEYCVDTTIRIANHLGYQVEVKRNLVTTFDSDLLDAQTIIKHHEAVWDGSFAKLLD</sequence>
<protein>
    <submittedName>
        <fullName evidence="4">Isochorismatase transposase</fullName>
    </submittedName>
</protein>